<proteinExistence type="predicted"/>
<sequence>MFATLAARFRVVAIAEALSWTGLLIGMFFKYVVVGNELGVQIFGPIHGACFVLYVASVVLVRRTLQWDAKTTIWALIASIPPLGTVVFERWARRTGRIETAPAAAPASASQEPETTTAS</sequence>
<dbReference type="KEGG" id="ahm:TL08_07485"/>
<keyword evidence="2" id="KW-1003">Cell membrane</keyword>
<evidence type="ECO:0000313" key="9">
    <source>
        <dbReference type="EMBL" id="AOS62315.1"/>
    </source>
</evidence>
<evidence type="ECO:0000256" key="1">
    <source>
        <dbReference type="ARBA" id="ARBA00004651"/>
    </source>
</evidence>
<protein>
    <submittedName>
        <fullName evidence="9">Integral membrane protein</fullName>
    </submittedName>
</protein>
<gene>
    <name evidence="9" type="ORF">TL08_07485</name>
</gene>
<feature type="domain" description="DUF3817" evidence="8">
    <location>
        <begin position="7"/>
        <end position="94"/>
    </location>
</feature>
<evidence type="ECO:0000256" key="2">
    <source>
        <dbReference type="ARBA" id="ARBA00022475"/>
    </source>
</evidence>
<reference evidence="10" key="1">
    <citation type="submission" date="2016-03" db="EMBL/GenBank/DDBJ databases">
        <title>Complete genome sequence of the type strain Actinoalloteichus hymeniacidonis DSM 45092.</title>
        <authorList>
            <person name="Schaffert L."/>
            <person name="Albersmeier A."/>
            <person name="Winkler A."/>
            <person name="Kalinowski J."/>
            <person name="Zotchev S."/>
            <person name="Ruckert C."/>
        </authorList>
    </citation>
    <scope>NUCLEOTIDE SEQUENCE [LARGE SCALE GENOMIC DNA]</scope>
    <source>
        <strain evidence="10">HPA177(T) (DSM 45092(T))</strain>
    </source>
</reference>
<dbReference type="Pfam" id="PF12823">
    <property type="entry name" value="DUF3817"/>
    <property type="match status" value="1"/>
</dbReference>
<feature type="compositionally biased region" description="Low complexity" evidence="6">
    <location>
        <begin position="101"/>
        <end position="110"/>
    </location>
</feature>
<name>A0AAC9HPT1_9PSEU</name>
<dbReference type="RefSeq" id="WP_069853388.1">
    <property type="nucleotide sequence ID" value="NZ_CP014859.1"/>
</dbReference>
<feature type="transmembrane region" description="Helical" evidence="7">
    <location>
        <begin position="12"/>
        <end position="32"/>
    </location>
</feature>
<organism evidence="9 10">
    <name type="scientific">Actinoalloteichus hymeniacidonis</name>
    <dbReference type="NCBI Taxonomy" id="340345"/>
    <lineage>
        <taxon>Bacteria</taxon>
        <taxon>Bacillati</taxon>
        <taxon>Actinomycetota</taxon>
        <taxon>Actinomycetes</taxon>
        <taxon>Pseudonocardiales</taxon>
        <taxon>Pseudonocardiaceae</taxon>
        <taxon>Actinoalloteichus</taxon>
    </lineage>
</organism>
<evidence type="ECO:0000256" key="6">
    <source>
        <dbReference type="SAM" id="MobiDB-lite"/>
    </source>
</evidence>
<dbReference type="NCBIfam" id="TIGR03954">
    <property type="entry name" value="integ_memb_HG"/>
    <property type="match status" value="1"/>
</dbReference>
<dbReference type="PANTHER" id="PTHR40077:SF1">
    <property type="entry name" value="MEMBRANE PROTEIN"/>
    <property type="match status" value="1"/>
</dbReference>
<feature type="region of interest" description="Disordered" evidence="6">
    <location>
        <begin position="99"/>
        <end position="119"/>
    </location>
</feature>
<dbReference type="InterPro" id="IPR023845">
    <property type="entry name" value="DUF3817_TM"/>
</dbReference>
<keyword evidence="4 7" id="KW-1133">Transmembrane helix</keyword>
<accession>A0AAC9HPT1</accession>
<evidence type="ECO:0000256" key="7">
    <source>
        <dbReference type="SAM" id="Phobius"/>
    </source>
</evidence>
<keyword evidence="3 7" id="KW-0812">Transmembrane</keyword>
<evidence type="ECO:0000259" key="8">
    <source>
        <dbReference type="Pfam" id="PF12823"/>
    </source>
</evidence>
<comment type="subcellular location">
    <subcellularLocation>
        <location evidence="1">Cell membrane</location>
        <topology evidence="1">Multi-pass membrane protein</topology>
    </subcellularLocation>
</comment>
<evidence type="ECO:0000313" key="10">
    <source>
        <dbReference type="Proteomes" id="UP000095210"/>
    </source>
</evidence>
<evidence type="ECO:0000256" key="5">
    <source>
        <dbReference type="ARBA" id="ARBA00023136"/>
    </source>
</evidence>
<dbReference type="PANTHER" id="PTHR40077">
    <property type="entry name" value="MEMBRANE PROTEIN-RELATED"/>
    <property type="match status" value="1"/>
</dbReference>
<keyword evidence="5 7" id="KW-0472">Membrane</keyword>
<dbReference type="GO" id="GO:0005886">
    <property type="term" value="C:plasma membrane"/>
    <property type="evidence" value="ECO:0007669"/>
    <property type="project" value="UniProtKB-SubCell"/>
</dbReference>
<keyword evidence="10" id="KW-1185">Reference proteome</keyword>
<feature type="transmembrane region" description="Helical" evidence="7">
    <location>
        <begin position="38"/>
        <end position="61"/>
    </location>
</feature>
<dbReference type="AlphaFoldDB" id="A0AAC9HPT1"/>
<evidence type="ECO:0000256" key="4">
    <source>
        <dbReference type="ARBA" id="ARBA00022989"/>
    </source>
</evidence>
<dbReference type="Proteomes" id="UP000095210">
    <property type="component" value="Chromosome"/>
</dbReference>
<evidence type="ECO:0000256" key="3">
    <source>
        <dbReference type="ARBA" id="ARBA00022692"/>
    </source>
</evidence>
<dbReference type="EMBL" id="CP014859">
    <property type="protein sequence ID" value="AOS62315.1"/>
    <property type="molecule type" value="Genomic_DNA"/>
</dbReference>